<dbReference type="AlphaFoldDB" id="A0A9P9ANV8"/>
<dbReference type="EMBL" id="JAGPYM010000012">
    <property type="protein sequence ID" value="KAH6888644.1"/>
    <property type="molecule type" value="Genomic_DNA"/>
</dbReference>
<name>A0A9P9ANV8_9HYPO</name>
<evidence type="ECO:0000313" key="10">
    <source>
        <dbReference type="EMBL" id="KAH6888644.1"/>
    </source>
</evidence>
<dbReference type="InterPro" id="IPR019787">
    <property type="entry name" value="Znf_PHD-finger"/>
</dbReference>
<feature type="compositionally biased region" description="Basic residues" evidence="7">
    <location>
        <begin position="559"/>
        <end position="571"/>
    </location>
</feature>
<feature type="domain" description="PHD-type" evidence="8">
    <location>
        <begin position="145"/>
        <end position="193"/>
    </location>
</feature>
<evidence type="ECO:0000256" key="1">
    <source>
        <dbReference type="ARBA" id="ARBA00004906"/>
    </source>
</evidence>
<dbReference type="PANTHER" id="PTHR12618">
    <property type="entry name" value="PHD AND RING FINGER DOMAIN-CONTAINING PROTEIN 1"/>
    <property type="match status" value="1"/>
</dbReference>
<dbReference type="SMART" id="SM00184">
    <property type="entry name" value="RING"/>
    <property type="match status" value="2"/>
</dbReference>
<dbReference type="InterPro" id="IPR019786">
    <property type="entry name" value="Zinc_finger_PHD-type_CS"/>
</dbReference>
<feature type="compositionally biased region" description="Basic residues" evidence="7">
    <location>
        <begin position="376"/>
        <end position="386"/>
    </location>
</feature>
<dbReference type="InterPro" id="IPR013083">
    <property type="entry name" value="Znf_RING/FYVE/PHD"/>
</dbReference>
<evidence type="ECO:0000256" key="3">
    <source>
        <dbReference type="ARBA" id="ARBA00022771"/>
    </source>
</evidence>
<dbReference type="Pfam" id="PF00628">
    <property type="entry name" value="PHD"/>
    <property type="match status" value="1"/>
</dbReference>
<organism evidence="10 11">
    <name type="scientific">Thelonectria olida</name>
    <dbReference type="NCBI Taxonomy" id="1576542"/>
    <lineage>
        <taxon>Eukaryota</taxon>
        <taxon>Fungi</taxon>
        <taxon>Dikarya</taxon>
        <taxon>Ascomycota</taxon>
        <taxon>Pezizomycotina</taxon>
        <taxon>Sordariomycetes</taxon>
        <taxon>Hypocreomycetidae</taxon>
        <taxon>Hypocreales</taxon>
        <taxon>Nectriaceae</taxon>
        <taxon>Thelonectria</taxon>
    </lineage>
</organism>
<feature type="compositionally biased region" description="Basic and acidic residues" evidence="7">
    <location>
        <begin position="328"/>
        <end position="346"/>
    </location>
</feature>
<dbReference type="OrthoDB" id="8062037at2759"/>
<keyword evidence="3 6" id="KW-0863">Zinc-finger</keyword>
<feature type="compositionally biased region" description="Polar residues" evidence="7">
    <location>
        <begin position="420"/>
        <end position="446"/>
    </location>
</feature>
<feature type="compositionally biased region" description="Low complexity" evidence="7">
    <location>
        <begin position="387"/>
        <end position="406"/>
    </location>
</feature>
<gene>
    <name evidence="10" type="ORF">B0T10DRAFT_58453</name>
</gene>
<dbReference type="InterPro" id="IPR011011">
    <property type="entry name" value="Znf_FYVE_PHD"/>
</dbReference>
<feature type="compositionally biased region" description="Basic and acidic residues" evidence="7">
    <location>
        <begin position="542"/>
        <end position="553"/>
    </location>
</feature>
<evidence type="ECO:0000256" key="7">
    <source>
        <dbReference type="SAM" id="MobiDB-lite"/>
    </source>
</evidence>
<comment type="caution">
    <text evidence="10">The sequence shown here is derived from an EMBL/GenBank/DDBJ whole genome shotgun (WGS) entry which is preliminary data.</text>
</comment>
<dbReference type="GO" id="GO:0008270">
    <property type="term" value="F:zinc ion binding"/>
    <property type="evidence" value="ECO:0007669"/>
    <property type="project" value="UniProtKB-KW"/>
</dbReference>
<comment type="pathway">
    <text evidence="1">Protein modification; protein ubiquitination.</text>
</comment>
<keyword evidence="11" id="KW-1185">Reference proteome</keyword>
<dbReference type="PROSITE" id="PS01359">
    <property type="entry name" value="ZF_PHD_1"/>
    <property type="match status" value="1"/>
</dbReference>
<accession>A0A9P9ANV8</accession>
<dbReference type="InterPro" id="IPR047157">
    <property type="entry name" value="PHRF1/Atg35"/>
</dbReference>
<feature type="compositionally biased region" description="Basic and acidic residues" evidence="7">
    <location>
        <begin position="205"/>
        <end position="220"/>
    </location>
</feature>
<dbReference type="Pfam" id="PF12678">
    <property type="entry name" value="zf-rbx1"/>
    <property type="match status" value="1"/>
</dbReference>
<feature type="region of interest" description="Disordered" evidence="7">
    <location>
        <begin position="199"/>
        <end position="220"/>
    </location>
</feature>
<sequence>MSEPEQCIICLDPLPHPSSLDADDGGAAVGGVVPVSLVNGGAVGDAVPVPAATAPKVNGDNSEDLDLVAALDGCNHIIHNACIRSWAQKTNTCPICRNPFHSVRVYNGLDGTIVSEYEVQDKKQVAEFDVQQWLGDNPEEEDEPDNPCPICNSSEREDVLLLCDSCDAVYHSHCVGLDAIPDGDWYCMECAHLFQLGAEPESTEAGDRSPRPEYVRRPEPRSVRGFHVRTRARLRRARRQARNMEWQGAWGQFSGRFYEMSELDLDNHDEEDEELEQYRRFQALGRRELDRWQQRLDIAQRLGARDAFANNIPPAISERLQPPPPPIETRDERRSWGALDRAREAEDPNPNPNSRKRKARSVSASPREPVQEPERKLKRPRTRRLPTTHNGEGSSSVPSPAVAGPSTLRATNGLPRNGALNGTSNGTINGTSNGVSNGMPNGTSSIDPPLVSSLLKELEPYATSEDETSLPIFGWRQPPDASSPAISPVMSPSPSAYGSPRALSLTPPPLPSVGGRPTSPTLSLSTNIQPRYPPANYSPTRNRSDHSPTRKNNDQSPTRKNRDHSPTRKSRDHSPTRKNSDHADSETRPVIPEGRPLELRQPRPRRSIQVPAQTDEQQHHQQQQQSPQLQPQPQPQQSPPRWTMTQEEKKSINDIVKTALRPHWRAQKLTVDQYAAINRDISRKLYDEVKDASSLNEQARRSWENRANKEVAQAVSELQA</sequence>
<dbReference type="PANTHER" id="PTHR12618:SF20">
    <property type="entry name" value="PHD AND RING FINGER DOMAIN-CONTAINING PROTEIN 1"/>
    <property type="match status" value="1"/>
</dbReference>
<keyword evidence="2" id="KW-0479">Metal-binding</keyword>
<evidence type="ECO:0000256" key="4">
    <source>
        <dbReference type="ARBA" id="ARBA00022786"/>
    </source>
</evidence>
<evidence type="ECO:0000259" key="9">
    <source>
        <dbReference type="PROSITE" id="PS50089"/>
    </source>
</evidence>
<evidence type="ECO:0000256" key="6">
    <source>
        <dbReference type="PROSITE-ProRule" id="PRU00175"/>
    </source>
</evidence>
<keyword evidence="4" id="KW-0833">Ubl conjugation pathway</keyword>
<dbReference type="InterPro" id="IPR024766">
    <property type="entry name" value="Znf_RING_H2"/>
</dbReference>
<dbReference type="CDD" id="cd15545">
    <property type="entry name" value="PHD_BAZ2A_like"/>
    <property type="match status" value="1"/>
</dbReference>
<protein>
    <recommendedName>
        <fullName evidence="12">PHD and RING finger domain-containing protein</fullName>
    </recommendedName>
</protein>
<proteinExistence type="predicted"/>
<evidence type="ECO:0008006" key="12">
    <source>
        <dbReference type="Google" id="ProtNLM"/>
    </source>
</evidence>
<feature type="compositionally biased region" description="Polar residues" evidence="7">
    <location>
        <begin position="518"/>
        <end position="529"/>
    </location>
</feature>
<reference evidence="10 11" key="1">
    <citation type="journal article" date="2021" name="Nat. Commun.">
        <title>Genetic determinants of endophytism in the Arabidopsis root mycobiome.</title>
        <authorList>
            <person name="Mesny F."/>
            <person name="Miyauchi S."/>
            <person name="Thiergart T."/>
            <person name="Pickel B."/>
            <person name="Atanasova L."/>
            <person name="Karlsson M."/>
            <person name="Huettel B."/>
            <person name="Barry K.W."/>
            <person name="Haridas S."/>
            <person name="Chen C."/>
            <person name="Bauer D."/>
            <person name="Andreopoulos W."/>
            <person name="Pangilinan J."/>
            <person name="LaButti K."/>
            <person name="Riley R."/>
            <person name="Lipzen A."/>
            <person name="Clum A."/>
            <person name="Drula E."/>
            <person name="Henrissat B."/>
            <person name="Kohler A."/>
            <person name="Grigoriev I.V."/>
            <person name="Martin F.M."/>
            <person name="Hacquard S."/>
        </authorList>
    </citation>
    <scope>NUCLEOTIDE SEQUENCE [LARGE SCALE GENOMIC DNA]</scope>
    <source>
        <strain evidence="10 11">MPI-CAGE-CH-0241</strain>
    </source>
</reference>
<feature type="domain" description="RING-type" evidence="9">
    <location>
        <begin position="7"/>
        <end position="97"/>
    </location>
</feature>
<feature type="compositionally biased region" description="Low complexity" evidence="7">
    <location>
        <begin position="620"/>
        <end position="629"/>
    </location>
</feature>
<feature type="region of interest" description="Disordered" evidence="7">
    <location>
        <begin position="313"/>
        <end position="650"/>
    </location>
</feature>
<feature type="compositionally biased region" description="Basic and acidic residues" evidence="7">
    <location>
        <begin position="572"/>
        <end position="587"/>
    </location>
</feature>
<dbReference type="SUPFAM" id="SSF57850">
    <property type="entry name" value="RING/U-box"/>
    <property type="match status" value="1"/>
</dbReference>
<dbReference type="InterPro" id="IPR001965">
    <property type="entry name" value="Znf_PHD"/>
</dbReference>
<dbReference type="InterPro" id="IPR001841">
    <property type="entry name" value="Znf_RING"/>
</dbReference>
<evidence type="ECO:0000256" key="2">
    <source>
        <dbReference type="ARBA" id="ARBA00022723"/>
    </source>
</evidence>
<dbReference type="Gene3D" id="3.30.40.10">
    <property type="entry name" value="Zinc/RING finger domain, C3HC4 (zinc finger)"/>
    <property type="match status" value="2"/>
</dbReference>
<dbReference type="SUPFAM" id="SSF57903">
    <property type="entry name" value="FYVE/PHD zinc finger"/>
    <property type="match status" value="1"/>
</dbReference>
<keyword evidence="5" id="KW-0862">Zinc</keyword>
<dbReference type="PROSITE" id="PS50016">
    <property type="entry name" value="ZF_PHD_2"/>
    <property type="match status" value="1"/>
</dbReference>
<dbReference type="Proteomes" id="UP000777438">
    <property type="component" value="Unassembled WGS sequence"/>
</dbReference>
<evidence type="ECO:0000313" key="11">
    <source>
        <dbReference type="Proteomes" id="UP000777438"/>
    </source>
</evidence>
<dbReference type="PROSITE" id="PS50089">
    <property type="entry name" value="ZF_RING_2"/>
    <property type="match status" value="1"/>
</dbReference>
<evidence type="ECO:0000259" key="8">
    <source>
        <dbReference type="PROSITE" id="PS50016"/>
    </source>
</evidence>
<dbReference type="GO" id="GO:0051603">
    <property type="term" value="P:proteolysis involved in protein catabolic process"/>
    <property type="evidence" value="ECO:0007669"/>
    <property type="project" value="UniProtKB-ARBA"/>
</dbReference>
<dbReference type="SMART" id="SM00249">
    <property type="entry name" value="PHD"/>
    <property type="match status" value="1"/>
</dbReference>
<evidence type="ECO:0000256" key="5">
    <source>
        <dbReference type="ARBA" id="ARBA00022833"/>
    </source>
</evidence>